<evidence type="ECO:0000313" key="9">
    <source>
        <dbReference type="EMBL" id="QPQ93339.1"/>
    </source>
</evidence>
<dbReference type="PANTHER" id="PTHR42718">
    <property type="entry name" value="MAJOR FACILITATOR SUPERFAMILY MULTIDRUG TRANSPORTER MFSC"/>
    <property type="match status" value="1"/>
</dbReference>
<evidence type="ECO:0000256" key="7">
    <source>
        <dbReference type="SAM" id="Phobius"/>
    </source>
</evidence>
<evidence type="ECO:0000259" key="8">
    <source>
        <dbReference type="PROSITE" id="PS50850"/>
    </source>
</evidence>
<feature type="transmembrane region" description="Helical" evidence="7">
    <location>
        <begin position="440"/>
        <end position="458"/>
    </location>
</feature>
<dbReference type="PRINTS" id="PR01036">
    <property type="entry name" value="TCRTETB"/>
</dbReference>
<name>A0AAQ0BSZ4_BURGL</name>
<keyword evidence="4 7" id="KW-0812">Transmembrane</keyword>
<evidence type="ECO:0000256" key="4">
    <source>
        <dbReference type="ARBA" id="ARBA00022692"/>
    </source>
</evidence>
<keyword evidence="12" id="KW-1185">Reference proteome</keyword>
<feature type="transmembrane region" description="Helical" evidence="7">
    <location>
        <begin position="85"/>
        <end position="105"/>
    </location>
</feature>
<dbReference type="AlphaFoldDB" id="A0AAQ0BSZ4"/>
<protein>
    <submittedName>
        <fullName evidence="9">MFS transporter</fullName>
    </submittedName>
</protein>
<keyword evidence="5 7" id="KW-1133">Transmembrane helix</keyword>
<organism evidence="9 11">
    <name type="scientific">Burkholderia glumae</name>
    <name type="common">Pseudomonas glumae</name>
    <dbReference type="NCBI Taxonomy" id="337"/>
    <lineage>
        <taxon>Bacteria</taxon>
        <taxon>Pseudomonadati</taxon>
        <taxon>Pseudomonadota</taxon>
        <taxon>Betaproteobacteria</taxon>
        <taxon>Burkholderiales</taxon>
        <taxon>Burkholderiaceae</taxon>
        <taxon>Burkholderia</taxon>
    </lineage>
</organism>
<dbReference type="PANTHER" id="PTHR42718:SF46">
    <property type="entry name" value="BLR6921 PROTEIN"/>
    <property type="match status" value="1"/>
</dbReference>
<dbReference type="PROSITE" id="PS50850">
    <property type="entry name" value="MFS"/>
    <property type="match status" value="1"/>
</dbReference>
<dbReference type="Gene3D" id="1.20.1720.10">
    <property type="entry name" value="Multidrug resistance protein D"/>
    <property type="match status" value="1"/>
</dbReference>
<evidence type="ECO:0000313" key="11">
    <source>
        <dbReference type="Proteomes" id="UP000594892"/>
    </source>
</evidence>
<sequence length="476" mass="50157">MGGNEKASHDRRSSRPGLILQAVVAIAFFMESIDGSIISTALPVIAASLHVAPVQLKLAYASYFLAMATFIPMSGWCADRFGARVVFCASIAVFTFSSIACAGATNLTSFVIARGVQGMAGAMMFPVGRMILVRSMPKSEFVRAFANVTIPSTIGALSGPVLGGVITTYWDWRWLFWINVPIGMLIIVAGLICVPVLKEPSSKFDLWGLVISGASLCCLGFGITSLSGGHLQGYTALLLIAIGAVGLWVYFRRAASQTAPVLDLRLLTIATYRTGIVSGFVIRAAGAGAFSFLLPLTLQVGFGLTPLQSGTLTFASAAGFFATKFVATGVLKRFGFRRVLVVNAWLGGLAIGCLALLLPNTPHAIILVMLFAGGLSRCLQYMALDTLSYSNMPPSATSRASTVASVSKQFSTAVGVAYAAGMLQAVAFLRDVRIGDVENFRWAFLMVALPAGATALLIRRLAKDAGSEVSGHRPAG</sequence>
<dbReference type="Proteomes" id="UP000594892">
    <property type="component" value="Chromosome 2"/>
</dbReference>
<dbReference type="EMBL" id="CP099587">
    <property type="protein sequence ID" value="USS47505.1"/>
    <property type="molecule type" value="Genomic_DNA"/>
</dbReference>
<feature type="transmembrane region" description="Helical" evidence="7">
    <location>
        <begin position="204"/>
        <end position="225"/>
    </location>
</feature>
<dbReference type="GeneID" id="45698182"/>
<keyword evidence="3" id="KW-1003">Cell membrane</keyword>
<dbReference type="GO" id="GO:0005886">
    <property type="term" value="C:plasma membrane"/>
    <property type="evidence" value="ECO:0007669"/>
    <property type="project" value="UniProtKB-SubCell"/>
</dbReference>
<feature type="transmembrane region" description="Helical" evidence="7">
    <location>
        <begin position="58"/>
        <end position="78"/>
    </location>
</feature>
<proteinExistence type="predicted"/>
<feature type="transmembrane region" description="Helical" evidence="7">
    <location>
        <begin position="339"/>
        <end position="358"/>
    </location>
</feature>
<feature type="transmembrane region" description="Helical" evidence="7">
    <location>
        <begin position="410"/>
        <end position="428"/>
    </location>
</feature>
<feature type="transmembrane region" description="Helical" evidence="7">
    <location>
        <begin position="272"/>
        <end position="294"/>
    </location>
</feature>
<evidence type="ECO:0000313" key="12">
    <source>
        <dbReference type="Proteomes" id="UP001056386"/>
    </source>
</evidence>
<dbReference type="InterPro" id="IPR036259">
    <property type="entry name" value="MFS_trans_sf"/>
</dbReference>
<dbReference type="InterPro" id="IPR011701">
    <property type="entry name" value="MFS"/>
</dbReference>
<dbReference type="Proteomes" id="UP001056386">
    <property type="component" value="Chromosome 1"/>
</dbReference>
<feature type="transmembrane region" description="Helical" evidence="7">
    <location>
        <begin position="231"/>
        <end position="251"/>
    </location>
</feature>
<accession>A0AAQ0BSZ4</accession>
<reference evidence="9 11" key="1">
    <citation type="submission" date="2020-12" db="EMBL/GenBank/DDBJ databases">
        <title>FDA dAtabase for Regulatory Grade micrObial Sequences (FDA-ARGOS): Supporting development and validation of Infectious Disease Dx tests.</title>
        <authorList>
            <person name="Minogue T."/>
            <person name="Wolcott M."/>
            <person name="Wasieloski L."/>
            <person name="Aguilar W."/>
            <person name="Moore D."/>
            <person name="Jaissle J."/>
            <person name="Tallon L."/>
            <person name="Sadzewicz L."/>
            <person name="Zhao X."/>
            <person name="Boylan J."/>
            <person name="Ott S."/>
            <person name="Bowen H."/>
            <person name="Vavikolanu K."/>
            <person name="Mehta A."/>
            <person name="Aluvathingal J."/>
            <person name="Nadendla S."/>
            <person name="Yan Y."/>
            <person name="Sichtig H."/>
        </authorList>
    </citation>
    <scope>NUCLEOTIDE SEQUENCE [LARGE SCALE GENOMIC DNA]</scope>
    <source>
        <strain evidence="9 11">FDAARGOS_949</strain>
    </source>
</reference>
<evidence type="ECO:0000256" key="3">
    <source>
        <dbReference type="ARBA" id="ARBA00022475"/>
    </source>
</evidence>
<gene>
    <name evidence="9" type="ORF">I6H06_13835</name>
    <name evidence="10" type="ORF">NFI99_22005</name>
</gene>
<feature type="transmembrane region" description="Helical" evidence="7">
    <location>
        <begin position="18"/>
        <end position="46"/>
    </location>
</feature>
<dbReference type="InterPro" id="IPR020846">
    <property type="entry name" value="MFS_dom"/>
</dbReference>
<feature type="transmembrane region" description="Helical" evidence="7">
    <location>
        <begin position="176"/>
        <end position="197"/>
    </location>
</feature>
<evidence type="ECO:0000256" key="2">
    <source>
        <dbReference type="ARBA" id="ARBA00022448"/>
    </source>
</evidence>
<dbReference type="Pfam" id="PF07690">
    <property type="entry name" value="MFS_1"/>
    <property type="match status" value="2"/>
</dbReference>
<comment type="subcellular location">
    <subcellularLocation>
        <location evidence="1">Cell membrane</location>
        <topology evidence="1">Multi-pass membrane protein</topology>
    </subcellularLocation>
</comment>
<dbReference type="RefSeq" id="WP_015875924.1">
    <property type="nucleotide sequence ID" value="NZ_CP021074.1"/>
</dbReference>
<dbReference type="EMBL" id="CP065601">
    <property type="protein sequence ID" value="QPQ93339.1"/>
    <property type="molecule type" value="Genomic_DNA"/>
</dbReference>
<dbReference type="GO" id="GO:0022857">
    <property type="term" value="F:transmembrane transporter activity"/>
    <property type="evidence" value="ECO:0007669"/>
    <property type="project" value="InterPro"/>
</dbReference>
<feature type="domain" description="Major facilitator superfamily (MFS) profile" evidence="8">
    <location>
        <begin position="20"/>
        <end position="466"/>
    </location>
</feature>
<evidence type="ECO:0000256" key="6">
    <source>
        <dbReference type="ARBA" id="ARBA00023136"/>
    </source>
</evidence>
<feature type="transmembrane region" description="Helical" evidence="7">
    <location>
        <begin position="144"/>
        <end position="170"/>
    </location>
</feature>
<dbReference type="SUPFAM" id="SSF103473">
    <property type="entry name" value="MFS general substrate transporter"/>
    <property type="match status" value="1"/>
</dbReference>
<reference evidence="10" key="2">
    <citation type="submission" date="2022-06" db="EMBL/GenBank/DDBJ databases">
        <title>Draft genome sequence of Burkholderia glumae strain GR20004 isolated from rice panicle showing bacterial panicle blight.</title>
        <authorList>
            <person name="Choi S.Y."/>
            <person name="Lee Y.H."/>
        </authorList>
    </citation>
    <scope>NUCLEOTIDE SEQUENCE</scope>
    <source>
        <strain evidence="10">GR20004</strain>
    </source>
</reference>
<feature type="transmembrane region" description="Helical" evidence="7">
    <location>
        <begin position="306"/>
        <end position="327"/>
    </location>
</feature>
<keyword evidence="2" id="KW-0813">Transport</keyword>
<feature type="transmembrane region" description="Helical" evidence="7">
    <location>
        <begin position="111"/>
        <end position="132"/>
    </location>
</feature>
<evidence type="ECO:0000256" key="1">
    <source>
        <dbReference type="ARBA" id="ARBA00004651"/>
    </source>
</evidence>
<evidence type="ECO:0000256" key="5">
    <source>
        <dbReference type="ARBA" id="ARBA00022989"/>
    </source>
</evidence>
<dbReference type="Gene3D" id="1.20.1250.20">
    <property type="entry name" value="MFS general substrate transporter like domains"/>
    <property type="match status" value="1"/>
</dbReference>
<evidence type="ECO:0000313" key="10">
    <source>
        <dbReference type="EMBL" id="USS47505.1"/>
    </source>
</evidence>
<keyword evidence="6 7" id="KW-0472">Membrane</keyword>